<dbReference type="GO" id="GO:0070979">
    <property type="term" value="P:protein K11-linked ubiquitination"/>
    <property type="evidence" value="ECO:0007669"/>
    <property type="project" value="TreeGrafter"/>
</dbReference>
<accession>A0A4W5NKJ3</accession>
<dbReference type="AlphaFoldDB" id="A0A4W5NKJ3"/>
<dbReference type="GO" id="GO:0031145">
    <property type="term" value="P:anaphase-promoting complex-dependent catabolic process"/>
    <property type="evidence" value="ECO:0007669"/>
    <property type="project" value="TreeGrafter"/>
</dbReference>
<dbReference type="Ensembl" id="ENSHHUT00000052274.1">
    <property type="protein sequence ID" value="ENSHHUP00000050473.1"/>
    <property type="gene ID" value="ENSHHUG00000030458.1"/>
</dbReference>
<dbReference type="PANTHER" id="PTHR12827">
    <property type="entry name" value="MEIOTIC CHECKPOINT REGULATOR TSG24 FAMILY MEMBER"/>
    <property type="match status" value="1"/>
</dbReference>
<evidence type="ECO:0000256" key="2">
    <source>
        <dbReference type="ARBA" id="ARBA00022776"/>
    </source>
</evidence>
<protein>
    <submittedName>
        <fullName evidence="4">Uncharacterized protein</fullName>
    </submittedName>
</protein>
<dbReference type="Proteomes" id="UP000314982">
    <property type="component" value="Unassembled WGS sequence"/>
</dbReference>
<reference evidence="5" key="1">
    <citation type="submission" date="2018-06" db="EMBL/GenBank/DDBJ databases">
        <title>Genome assembly of Danube salmon.</title>
        <authorList>
            <person name="Macqueen D.J."/>
            <person name="Gundappa M.K."/>
        </authorList>
    </citation>
    <scope>NUCLEOTIDE SEQUENCE [LARGE SCALE GENOMIC DNA]</scope>
</reference>
<evidence type="ECO:0000313" key="5">
    <source>
        <dbReference type="Proteomes" id="UP000314982"/>
    </source>
</evidence>
<dbReference type="GO" id="GO:0005680">
    <property type="term" value="C:anaphase-promoting complex"/>
    <property type="evidence" value="ECO:0007669"/>
    <property type="project" value="InterPro"/>
</dbReference>
<keyword evidence="2" id="KW-0498">Mitosis</keyword>
<sequence length="140" mass="15876">MLEAPATTEADEEEVGMTDLNHDVIGLIWDQELHVQEARLLLQSSRPVRLSVVHLAEVSDHVDIEEKENKLLQLCQRSMALPVGRGLFIFFSYHPVSTEPLPVPKLNLTGTVSLRLFSYLCVCLSERRCLCRVSNQKCIF</sequence>
<reference evidence="4" key="3">
    <citation type="submission" date="2025-09" db="UniProtKB">
        <authorList>
            <consortium name="Ensembl"/>
        </authorList>
    </citation>
    <scope>IDENTIFICATION</scope>
</reference>
<dbReference type="GO" id="GO:0007091">
    <property type="term" value="P:metaphase/anaphase transition of mitotic cell cycle"/>
    <property type="evidence" value="ECO:0007669"/>
    <property type="project" value="TreeGrafter"/>
</dbReference>
<reference evidence="4" key="2">
    <citation type="submission" date="2025-08" db="UniProtKB">
        <authorList>
            <consortium name="Ensembl"/>
        </authorList>
    </citation>
    <scope>IDENTIFICATION</scope>
</reference>
<evidence type="ECO:0000256" key="1">
    <source>
        <dbReference type="ARBA" id="ARBA00022618"/>
    </source>
</evidence>
<dbReference type="GO" id="GO:0060090">
    <property type="term" value="F:molecular adaptor activity"/>
    <property type="evidence" value="ECO:0007669"/>
    <property type="project" value="TreeGrafter"/>
</dbReference>
<dbReference type="GeneTree" id="ENSGT00390000016757"/>
<keyword evidence="5" id="KW-1185">Reference proteome</keyword>
<proteinExistence type="predicted"/>
<name>A0A4W5NKJ3_9TELE</name>
<dbReference type="InterPro" id="IPR024990">
    <property type="entry name" value="Apc1"/>
</dbReference>
<keyword evidence="3" id="KW-0131">Cell cycle</keyword>
<dbReference type="STRING" id="62062.ENSHHUP00000050473"/>
<evidence type="ECO:0000256" key="3">
    <source>
        <dbReference type="ARBA" id="ARBA00023306"/>
    </source>
</evidence>
<keyword evidence="1" id="KW-0132">Cell division</keyword>
<dbReference type="PANTHER" id="PTHR12827:SF3">
    <property type="entry name" value="ANAPHASE-PROMOTING COMPLEX SUBUNIT 1"/>
    <property type="match status" value="1"/>
</dbReference>
<evidence type="ECO:0000313" key="4">
    <source>
        <dbReference type="Ensembl" id="ENSHHUP00000050473.1"/>
    </source>
</evidence>
<organism evidence="4 5">
    <name type="scientific">Hucho hucho</name>
    <name type="common">huchen</name>
    <dbReference type="NCBI Taxonomy" id="62062"/>
    <lineage>
        <taxon>Eukaryota</taxon>
        <taxon>Metazoa</taxon>
        <taxon>Chordata</taxon>
        <taxon>Craniata</taxon>
        <taxon>Vertebrata</taxon>
        <taxon>Euteleostomi</taxon>
        <taxon>Actinopterygii</taxon>
        <taxon>Neopterygii</taxon>
        <taxon>Teleostei</taxon>
        <taxon>Protacanthopterygii</taxon>
        <taxon>Salmoniformes</taxon>
        <taxon>Salmonidae</taxon>
        <taxon>Salmoninae</taxon>
        <taxon>Hucho</taxon>
    </lineage>
</organism>
<dbReference type="GO" id="GO:0051301">
    <property type="term" value="P:cell division"/>
    <property type="evidence" value="ECO:0007669"/>
    <property type="project" value="UniProtKB-KW"/>
</dbReference>